<dbReference type="Pfam" id="PF01161">
    <property type="entry name" value="PBP"/>
    <property type="match status" value="1"/>
</dbReference>
<dbReference type="AlphaFoldDB" id="A0A1G9BI14"/>
<evidence type="ECO:0008006" key="3">
    <source>
        <dbReference type="Google" id="ProtNLM"/>
    </source>
</evidence>
<sequence length="152" mass="16340">MKQKLVVKLDFEEFPAVHTCKGGNRSPAIRVEGILPNIKSLALLATTSPQDGPSKVAWLLWNLPPVPRIPEGFPKGEVVESPLPAVQGTNDFGTIGYRGPCPGAGEAEAYLFRVYALDLDLALSPGATWEDMIRAMEGSINQSGETIVFSFG</sequence>
<dbReference type="EMBL" id="FNFT01000009">
    <property type="protein sequence ID" value="SDK39158.1"/>
    <property type="molecule type" value="Genomic_DNA"/>
</dbReference>
<accession>A0A1G9BI14</accession>
<dbReference type="RefSeq" id="WP_066958642.1">
    <property type="nucleotide sequence ID" value="NZ_BCNX01000012.1"/>
</dbReference>
<dbReference type="SUPFAM" id="SSF49777">
    <property type="entry name" value="PEBP-like"/>
    <property type="match status" value="1"/>
</dbReference>
<dbReference type="CDD" id="cd00865">
    <property type="entry name" value="PEBP_bact_arch"/>
    <property type="match status" value="1"/>
</dbReference>
<dbReference type="InterPro" id="IPR005247">
    <property type="entry name" value="YbhB_YbcL/LppC-like"/>
</dbReference>
<dbReference type="InterPro" id="IPR036610">
    <property type="entry name" value="PEBP-like_sf"/>
</dbReference>
<name>A0A1G9BI14_9EURY</name>
<dbReference type="OrthoDB" id="28720at2157"/>
<evidence type="ECO:0000313" key="2">
    <source>
        <dbReference type="Proteomes" id="UP000326500"/>
    </source>
</evidence>
<keyword evidence="2" id="KW-1185">Reference proteome</keyword>
<evidence type="ECO:0000313" key="1">
    <source>
        <dbReference type="EMBL" id="SDK39158.1"/>
    </source>
</evidence>
<protein>
    <recommendedName>
        <fullName evidence="3">Phospholipid-binding protein, PBP family</fullName>
    </recommendedName>
</protein>
<reference evidence="1 2" key="1">
    <citation type="submission" date="2016-10" db="EMBL/GenBank/DDBJ databases">
        <authorList>
            <person name="Varghese N."/>
            <person name="Submissions S."/>
        </authorList>
    </citation>
    <scope>NUCLEOTIDE SEQUENCE [LARGE SCALE GENOMIC DNA]</scope>
    <source>
        <strain evidence="1 2">DSM 2373</strain>
    </source>
</reference>
<dbReference type="InterPro" id="IPR008914">
    <property type="entry name" value="PEBP"/>
</dbReference>
<dbReference type="Gene3D" id="3.90.280.10">
    <property type="entry name" value="PEBP-like"/>
    <property type="match status" value="1"/>
</dbReference>
<organism evidence="1 2">
    <name type="scientific">Methanoculleus thermophilus</name>
    <dbReference type="NCBI Taxonomy" id="2200"/>
    <lineage>
        <taxon>Archaea</taxon>
        <taxon>Methanobacteriati</taxon>
        <taxon>Methanobacteriota</taxon>
        <taxon>Stenosarchaea group</taxon>
        <taxon>Methanomicrobia</taxon>
        <taxon>Methanomicrobiales</taxon>
        <taxon>Methanomicrobiaceae</taxon>
        <taxon>Methanoculleus</taxon>
    </lineage>
</organism>
<dbReference type="STRING" id="2200.GCA_001571405_02088"/>
<proteinExistence type="predicted"/>
<gene>
    <name evidence="1" type="ORF">SAMN04488571_10981</name>
</gene>
<dbReference type="NCBIfam" id="TIGR00481">
    <property type="entry name" value="YbhB/YbcL family Raf kinase inhibitor-like protein"/>
    <property type="match status" value="1"/>
</dbReference>
<dbReference type="Proteomes" id="UP000326500">
    <property type="component" value="Unassembled WGS sequence"/>
</dbReference>